<keyword evidence="2 5" id="KW-0812">Transmembrane</keyword>
<dbReference type="InterPro" id="IPR027417">
    <property type="entry name" value="P-loop_NTPase"/>
</dbReference>
<dbReference type="SUPFAM" id="SSF52540">
    <property type="entry name" value="P-loop containing nucleoside triphosphate hydrolases"/>
    <property type="match status" value="1"/>
</dbReference>
<reference evidence="8" key="1">
    <citation type="journal article" date="2003" name="Appl. Microbiol. Biotechnol.">
        <title>The Corynebacterium glutamicum genome: features and impacts on biotechnological processes.</title>
        <authorList>
            <person name="Ikeda M."/>
            <person name="Nakagawa S."/>
        </authorList>
    </citation>
    <scope>NUCLEOTIDE SEQUENCE [LARGE SCALE GENOMIC DNA]</scope>
    <source>
        <strain evidence="8">ATCC 13032 / DSM 20300 / BCRC 11384 / JCM 1318 / LMG 3730 / NCIMB 10025</strain>
    </source>
</reference>
<dbReference type="Pfam" id="PF00005">
    <property type="entry name" value="ABC_tran"/>
    <property type="match status" value="1"/>
</dbReference>
<dbReference type="EMBL" id="BA000036">
    <property type="protein sequence ID" value="BAB98345.1"/>
    <property type="molecule type" value="Genomic_DNA"/>
</dbReference>
<dbReference type="KEGG" id="cgl:Cgl0952"/>
<dbReference type="InterPro" id="IPR011527">
    <property type="entry name" value="ABC1_TM_dom"/>
</dbReference>
<feature type="transmembrane region" description="Helical" evidence="5">
    <location>
        <begin position="60"/>
        <end position="78"/>
    </location>
</feature>
<dbReference type="PANTHER" id="PTHR43394:SF1">
    <property type="entry name" value="ATP-BINDING CASSETTE SUB-FAMILY B MEMBER 10, MITOCHONDRIAL"/>
    <property type="match status" value="1"/>
</dbReference>
<dbReference type="GO" id="GO:0015421">
    <property type="term" value="F:ABC-type oligopeptide transporter activity"/>
    <property type="evidence" value="ECO:0007669"/>
    <property type="project" value="TreeGrafter"/>
</dbReference>
<feature type="transmembrane region" description="Helical" evidence="5">
    <location>
        <begin position="132"/>
        <end position="152"/>
    </location>
</feature>
<dbReference type="InterPro" id="IPR036640">
    <property type="entry name" value="ABC1_TM_sf"/>
</dbReference>
<feature type="transmembrane region" description="Helical" evidence="5">
    <location>
        <begin position="158"/>
        <end position="178"/>
    </location>
</feature>
<comment type="subcellular location">
    <subcellularLocation>
        <location evidence="1">Cell membrane</location>
        <topology evidence="1">Multi-pass membrane protein</topology>
    </subcellularLocation>
</comment>
<accession>Q8NRT9</accession>
<keyword evidence="3 5" id="KW-1133">Transmembrane helix</keyword>
<feature type="transmembrane region" description="Helical" evidence="5">
    <location>
        <begin position="23"/>
        <end position="48"/>
    </location>
</feature>
<dbReference type="AlphaFoldDB" id="Q8NRT9"/>
<evidence type="ECO:0000256" key="1">
    <source>
        <dbReference type="ARBA" id="ARBA00004651"/>
    </source>
</evidence>
<gene>
    <name evidence="7" type="ordered locus">Cgl0952</name>
</gene>
<dbReference type="InterPro" id="IPR039421">
    <property type="entry name" value="Type_1_exporter"/>
</dbReference>
<dbReference type="PANTHER" id="PTHR43394">
    <property type="entry name" value="ATP-DEPENDENT PERMEASE MDL1, MITOCHONDRIAL"/>
    <property type="match status" value="1"/>
</dbReference>
<dbReference type="BioCyc" id="CORYNE:G18NG-10522-MONOMER"/>
<dbReference type="GO" id="GO:0016887">
    <property type="term" value="F:ATP hydrolysis activity"/>
    <property type="evidence" value="ECO:0007669"/>
    <property type="project" value="InterPro"/>
</dbReference>
<dbReference type="GO" id="GO:0005524">
    <property type="term" value="F:ATP binding"/>
    <property type="evidence" value="ECO:0007669"/>
    <property type="project" value="InterPro"/>
</dbReference>
<evidence type="ECO:0000259" key="6">
    <source>
        <dbReference type="PROSITE" id="PS50929"/>
    </source>
</evidence>
<dbReference type="HOGENOM" id="CLU_000604_84_3_11"/>
<proteinExistence type="predicted"/>
<dbReference type="Proteomes" id="UP000000582">
    <property type="component" value="Chromosome"/>
</dbReference>
<dbReference type="PROSITE" id="PS50929">
    <property type="entry name" value="ABC_TM1F"/>
    <property type="match status" value="1"/>
</dbReference>
<dbReference type="GO" id="GO:0005886">
    <property type="term" value="C:plasma membrane"/>
    <property type="evidence" value="ECO:0007669"/>
    <property type="project" value="UniProtKB-SubCell"/>
</dbReference>
<keyword evidence="4 5" id="KW-0472">Membrane</keyword>
<dbReference type="Pfam" id="PF00664">
    <property type="entry name" value="ABC_membrane"/>
    <property type="match status" value="1"/>
</dbReference>
<name>Q8NRT9_CORGL</name>
<evidence type="ECO:0000256" key="4">
    <source>
        <dbReference type="ARBA" id="ARBA00023136"/>
    </source>
</evidence>
<dbReference type="InterPro" id="IPR003439">
    <property type="entry name" value="ABC_transporter-like_ATP-bd"/>
</dbReference>
<evidence type="ECO:0000256" key="2">
    <source>
        <dbReference type="ARBA" id="ARBA00022692"/>
    </source>
</evidence>
<dbReference type="CDD" id="cd07346">
    <property type="entry name" value="ABC_6TM_exporters"/>
    <property type="match status" value="1"/>
</dbReference>
<organism evidence="7 8">
    <name type="scientific">Corynebacterium glutamicum (strain ATCC 13032 / DSM 20300 / JCM 1318 / BCRC 11384 / CCUG 27702 / LMG 3730 / NBRC 12168 / NCIMB 10025 / NRRL B-2784 / 534)</name>
    <dbReference type="NCBI Taxonomy" id="196627"/>
    <lineage>
        <taxon>Bacteria</taxon>
        <taxon>Bacillati</taxon>
        <taxon>Actinomycetota</taxon>
        <taxon>Actinomycetes</taxon>
        <taxon>Mycobacteriales</taxon>
        <taxon>Corynebacteriaceae</taxon>
        <taxon>Corynebacterium</taxon>
    </lineage>
</organism>
<dbReference type="STRING" id="196627.cg1088"/>
<evidence type="ECO:0000313" key="8">
    <source>
        <dbReference type="Proteomes" id="UP000000582"/>
    </source>
</evidence>
<dbReference type="SUPFAM" id="SSF90123">
    <property type="entry name" value="ABC transporter transmembrane region"/>
    <property type="match status" value="1"/>
</dbReference>
<dbReference type="OrthoDB" id="4966664at2"/>
<evidence type="ECO:0000313" key="7">
    <source>
        <dbReference type="EMBL" id="BAB98345.1"/>
    </source>
</evidence>
<evidence type="ECO:0000256" key="5">
    <source>
        <dbReference type="SAM" id="Phobius"/>
    </source>
</evidence>
<dbReference type="InterPro" id="IPR017871">
    <property type="entry name" value="ABC_transporter-like_CS"/>
</dbReference>
<evidence type="ECO:0000256" key="3">
    <source>
        <dbReference type="ARBA" id="ARBA00022989"/>
    </source>
</evidence>
<keyword evidence="8" id="KW-1185">Reference proteome</keyword>
<dbReference type="Gene3D" id="3.40.50.300">
    <property type="entry name" value="P-loop containing nucleotide triphosphate hydrolases"/>
    <property type="match status" value="1"/>
</dbReference>
<dbReference type="PROSITE" id="PS00211">
    <property type="entry name" value="ABC_TRANSPORTER_1"/>
    <property type="match status" value="1"/>
</dbReference>
<sequence length="480" mass="50757">MMRTTHTASSILRRMIRRQRGKVAFGAFFLGMWQLSEALVPIAIGLIVDHAVLTKDLRRLVVGLVAFVVLFVVLSFSYRFGSRALNRAVNFESHALRVEVADHALKNLDPRNLVPGEVMSRSTADADSSTRIFGQIGTGVSAATGFLGAATYLLISDWLVGLLVLVLVPIISGVVALASKGISKRSVTQQEKLAESGAQASDIMMGLRVIKAIGGERWAVKTFEKASQASARAAVDTAVASGKVAGIGELSIAVNLAAVLLLAGWRVTTGELGPGQLIAIVGVAVYLSEPIRLLSNSINASAIAHGAAERVANFLNLDESQAQYESSETINDGEFLVIVPPASTLPHGDNILATPHAADIFEGTLRSNISMNHEDNVPIDPQVIRASGLTDIIEVDGLDAPVRDTGSNLSGGQRQRVALARALHADAEVLVLMDPTSAVDSVTEVSIAQGIKQLRAGKTTIVVSSSPAFYNLADRVISHV</sequence>
<feature type="domain" description="ABC transmembrane type-1" evidence="6">
    <location>
        <begin position="24"/>
        <end position="300"/>
    </location>
</feature>
<dbReference type="eggNOG" id="COG1132">
    <property type="taxonomic scope" value="Bacteria"/>
</dbReference>
<dbReference type="PATRIC" id="fig|196627.13.peg.940"/>
<dbReference type="Gene3D" id="1.20.1560.10">
    <property type="entry name" value="ABC transporter type 1, transmembrane domain"/>
    <property type="match status" value="1"/>
</dbReference>
<protein>
    <submittedName>
        <fullName evidence="7">ABC-type multidrug/protein/lipid transport system, ATPase component</fullName>
    </submittedName>
</protein>